<dbReference type="EC" id="2.5.1.75" evidence="11"/>
<reference evidence="15" key="1">
    <citation type="submission" date="2020-01" db="EMBL/GenBank/DDBJ databases">
        <authorList>
            <person name="Meier V. D."/>
            <person name="Meier V D."/>
        </authorList>
    </citation>
    <scope>NUCLEOTIDE SEQUENCE</scope>
    <source>
        <strain evidence="15">HLG_WM_MAG_12</strain>
    </source>
</reference>
<evidence type="ECO:0000256" key="9">
    <source>
        <dbReference type="ARBA" id="ARBA00022842"/>
    </source>
</evidence>
<comment type="function">
    <text evidence="2 11 13">Catalyzes the transfer of a dimethylallyl group onto the adenine at position 37 in tRNAs that read codons beginning with uridine, leading to the formation of N6-(dimethylallyl)adenosine (i(6)A).</text>
</comment>
<dbReference type="AlphaFoldDB" id="A0A6S6SFU6"/>
<feature type="binding site" evidence="11">
    <location>
        <begin position="8"/>
        <end position="15"/>
    </location>
    <ligand>
        <name>ATP</name>
        <dbReference type="ChEBI" id="CHEBI:30616"/>
    </ligand>
</feature>
<keyword evidence="7 11" id="KW-0547">Nucleotide-binding</keyword>
<feature type="site" description="Interaction with substrate tRNA" evidence="11">
    <location>
        <position position="99"/>
    </location>
</feature>
<comment type="subunit">
    <text evidence="4 11">Monomer.</text>
</comment>
<evidence type="ECO:0000256" key="11">
    <source>
        <dbReference type="HAMAP-Rule" id="MF_00185"/>
    </source>
</evidence>
<evidence type="ECO:0000256" key="4">
    <source>
        <dbReference type="ARBA" id="ARBA00011245"/>
    </source>
</evidence>
<name>A0A6S6SFU6_9BACT</name>
<dbReference type="GO" id="GO:0005524">
    <property type="term" value="F:ATP binding"/>
    <property type="evidence" value="ECO:0007669"/>
    <property type="project" value="UniProtKB-UniRule"/>
</dbReference>
<dbReference type="Gene3D" id="3.40.50.300">
    <property type="entry name" value="P-loop containing nucleotide triphosphate hydrolases"/>
    <property type="match status" value="1"/>
</dbReference>
<dbReference type="HAMAP" id="MF_00185">
    <property type="entry name" value="IPP_trans"/>
    <property type="match status" value="1"/>
</dbReference>
<protein>
    <recommendedName>
        <fullName evidence="11">tRNA dimethylallyltransferase</fullName>
        <ecNumber evidence="11">2.5.1.75</ecNumber>
    </recommendedName>
    <alternativeName>
        <fullName evidence="11">Dimethylallyl diphosphate:tRNA dimethylallyltransferase</fullName>
        <shortName evidence="11">DMAPP:tRNA dimethylallyltransferase</shortName>
        <shortName evidence="11">DMATase</shortName>
    </alternativeName>
    <alternativeName>
        <fullName evidence="11">Isopentenyl-diphosphate:tRNA isopentenyltransferase</fullName>
        <shortName evidence="11">IPP transferase</shortName>
        <shortName evidence="11">IPPT</shortName>
        <shortName evidence="11">IPTase</shortName>
    </alternativeName>
</protein>
<dbReference type="PANTHER" id="PTHR11088">
    <property type="entry name" value="TRNA DIMETHYLALLYLTRANSFERASE"/>
    <property type="match status" value="1"/>
</dbReference>
<gene>
    <name evidence="11" type="primary">miaA</name>
    <name evidence="15" type="ORF">HELGO_WM11567</name>
</gene>
<dbReference type="InterPro" id="IPR039657">
    <property type="entry name" value="Dimethylallyltransferase"/>
</dbReference>
<accession>A0A6S6SFU6</accession>
<keyword evidence="8 11" id="KW-0067">ATP-binding</keyword>
<evidence type="ECO:0000256" key="14">
    <source>
        <dbReference type="RuleBase" id="RU003785"/>
    </source>
</evidence>
<keyword evidence="9 11" id="KW-0460">Magnesium</keyword>
<evidence type="ECO:0000256" key="10">
    <source>
        <dbReference type="ARBA" id="ARBA00049563"/>
    </source>
</evidence>
<evidence type="ECO:0000256" key="2">
    <source>
        <dbReference type="ARBA" id="ARBA00003213"/>
    </source>
</evidence>
<evidence type="ECO:0000256" key="5">
    <source>
        <dbReference type="ARBA" id="ARBA00022679"/>
    </source>
</evidence>
<dbReference type="InterPro" id="IPR027417">
    <property type="entry name" value="P-loop_NTPase"/>
</dbReference>
<dbReference type="Gene3D" id="1.10.20.140">
    <property type="match status" value="1"/>
</dbReference>
<evidence type="ECO:0000256" key="1">
    <source>
        <dbReference type="ARBA" id="ARBA00001946"/>
    </source>
</evidence>
<comment type="caution">
    <text evidence="11">Lacks conserved residue(s) required for the propagation of feature annotation.</text>
</comment>
<comment type="catalytic activity">
    <reaction evidence="10 11 12">
        <text>adenosine(37) in tRNA + dimethylallyl diphosphate = N(6)-dimethylallyladenosine(37) in tRNA + diphosphate</text>
        <dbReference type="Rhea" id="RHEA:26482"/>
        <dbReference type="Rhea" id="RHEA-COMP:10162"/>
        <dbReference type="Rhea" id="RHEA-COMP:10375"/>
        <dbReference type="ChEBI" id="CHEBI:33019"/>
        <dbReference type="ChEBI" id="CHEBI:57623"/>
        <dbReference type="ChEBI" id="CHEBI:74411"/>
        <dbReference type="ChEBI" id="CHEBI:74415"/>
        <dbReference type="EC" id="2.5.1.75"/>
    </reaction>
</comment>
<evidence type="ECO:0000256" key="6">
    <source>
        <dbReference type="ARBA" id="ARBA00022694"/>
    </source>
</evidence>
<dbReference type="PANTHER" id="PTHR11088:SF60">
    <property type="entry name" value="TRNA DIMETHYLALLYLTRANSFERASE"/>
    <property type="match status" value="1"/>
</dbReference>
<comment type="similarity">
    <text evidence="3 11 14">Belongs to the IPP transferase family.</text>
</comment>
<dbReference type="SUPFAM" id="SSF52540">
    <property type="entry name" value="P-loop containing nucleoside triphosphate hydrolases"/>
    <property type="match status" value="2"/>
</dbReference>
<dbReference type="EMBL" id="CACVAW010000009">
    <property type="protein sequence ID" value="CAA6802182.1"/>
    <property type="molecule type" value="Genomic_DNA"/>
</dbReference>
<dbReference type="GO" id="GO:0052381">
    <property type="term" value="F:tRNA dimethylallyltransferase activity"/>
    <property type="evidence" value="ECO:0007669"/>
    <property type="project" value="UniProtKB-UniRule"/>
</dbReference>
<dbReference type="GO" id="GO:0006400">
    <property type="term" value="P:tRNA modification"/>
    <property type="evidence" value="ECO:0007669"/>
    <property type="project" value="TreeGrafter"/>
</dbReference>
<dbReference type="NCBIfam" id="TIGR00174">
    <property type="entry name" value="miaA"/>
    <property type="match status" value="1"/>
</dbReference>
<evidence type="ECO:0000256" key="13">
    <source>
        <dbReference type="RuleBase" id="RU003784"/>
    </source>
</evidence>
<organism evidence="15">
    <name type="scientific">uncultured Campylobacterales bacterium</name>
    <dbReference type="NCBI Taxonomy" id="352960"/>
    <lineage>
        <taxon>Bacteria</taxon>
        <taxon>Pseudomonadati</taxon>
        <taxon>Campylobacterota</taxon>
        <taxon>Epsilonproteobacteria</taxon>
        <taxon>Campylobacterales</taxon>
        <taxon>environmental samples</taxon>
    </lineage>
</organism>
<evidence type="ECO:0000313" key="15">
    <source>
        <dbReference type="EMBL" id="CAA6802182.1"/>
    </source>
</evidence>
<proteinExistence type="inferred from homology"/>
<evidence type="ECO:0000256" key="12">
    <source>
        <dbReference type="RuleBase" id="RU003783"/>
    </source>
</evidence>
<evidence type="ECO:0000256" key="3">
    <source>
        <dbReference type="ARBA" id="ARBA00005842"/>
    </source>
</evidence>
<evidence type="ECO:0000256" key="8">
    <source>
        <dbReference type="ARBA" id="ARBA00022840"/>
    </source>
</evidence>
<dbReference type="InterPro" id="IPR018022">
    <property type="entry name" value="IPT"/>
</dbReference>
<evidence type="ECO:0000256" key="7">
    <source>
        <dbReference type="ARBA" id="ARBA00022741"/>
    </source>
</evidence>
<dbReference type="Pfam" id="PF01715">
    <property type="entry name" value="IPPT"/>
    <property type="match status" value="1"/>
</dbReference>
<sequence>MDIFALIGTTASGKTSYSIELANKHDAYILSLDSLSIYKEIDIVSAKPTLLERKNIKHFGIDIILPSQDFNVNMFFDEYKRAYEEALKNNKNLLIVGGTGFYLKSMIEGISPKPTISSSTKIEVAKNLENLENAYKTILDTDKNYALKISSNDKYRIEKWFEIYKESGVSVTEYFKNNPKIPIIKENIIIYNIDIPRDILKEKIKKRTKQMLKNGLLDEIKYLENKYTRAPKCFRSIGIKECFEYFDGLYSIEKLEEKIVTNTNKLAKRQRTFNKTQFQSVREIKGKIQ</sequence>
<feature type="binding site" evidence="11">
    <location>
        <begin position="10"/>
        <end position="15"/>
    </location>
    <ligand>
        <name>substrate</name>
    </ligand>
</feature>
<feature type="region of interest" description="Interaction with substrate tRNA" evidence="11">
    <location>
        <begin position="33"/>
        <end position="36"/>
    </location>
</feature>
<comment type="cofactor">
    <cofactor evidence="1 11">
        <name>Mg(2+)</name>
        <dbReference type="ChEBI" id="CHEBI:18420"/>
    </cofactor>
</comment>
<keyword evidence="5 11" id="KW-0808">Transferase</keyword>
<keyword evidence="6 11" id="KW-0819">tRNA processing</keyword>